<name>A0A395MHH1_9HYPO</name>
<organism evidence="1 2">
    <name type="scientific">Fusarium flagelliforme</name>
    <dbReference type="NCBI Taxonomy" id="2675880"/>
    <lineage>
        <taxon>Eukaryota</taxon>
        <taxon>Fungi</taxon>
        <taxon>Dikarya</taxon>
        <taxon>Ascomycota</taxon>
        <taxon>Pezizomycotina</taxon>
        <taxon>Sordariomycetes</taxon>
        <taxon>Hypocreomycetidae</taxon>
        <taxon>Hypocreales</taxon>
        <taxon>Nectriaceae</taxon>
        <taxon>Fusarium</taxon>
        <taxon>Fusarium incarnatum-equiseti species complex</taxon>
    </lineage>
</organism>
<gene>
    <name evidence="1" type="ORF">FIE12Z_8429</name>
</gene>
<accession>A0A395MHH1</accession>
<evidence type="ECO:0000313" key="1">
    <source>
        <dbReference type="EMBL" id="RFN47296.1"/>
    </source>
</evidence>
<protein>
    <submittedName>
        <fullName evidence="1">Uncharacterized protein</fullName>
    </submittedName>
</protein>
<keyword evidence="2" id="KW-1185">Reference proteome</keyword>
<dbReference type="AlphaFoldDB" id="A0A395MHH1"/>
<dbReference type="Proteomes" id="UP000265631">
    <property type="component" value="Unassembled WGS sequence"/>
</dbReference>
<sequence>MKREDLFTKLHDQYNTYLSPIQDSEAFYHDITEISFEAQSIDEFHHLASDRRQKRLGELNKSLESASFEIIGNPNLIKTPQWEHAVQLFRTNSLDSLVRYFASYLPDDHIWHPLGHETTDLEADSISTSRFPENECKRVQTKQASGLETQALLSPSELLKPSLLVKDESSESNEPSRFVHSTSEPVVKLTHAQDCSCHASSGEDVRHGNIKGYNAYMQKLIYQVGSQTVKVMERLLRRSTSEDKA</sequence>
<dbReference type="STRING" id="2594813.A0A395MHH1"/>
<reference evidence="1 2" key="1">
    <citation type="journal article" date="2018" name="PLoS Pathog.">
        <title>Evolution of structural diversity of trichothecenes, a family of toxins produced by plant pathogenic and entomopathogenic fungi.</title>
        <authorList>
            <person name="Proctor R.H."/>
            <person name="McCormick S.P."/>
            <person name="Kim H.S."/>
            <person name="Cardoza R.E."/>
            <person name="Stanley A.M."/>
            <person name="Lindo L."/>
            <person name="Kelly A."/>
            <person name="Brown D.W."/>
            <person name="Lee T."/>
            <person name="Vaughan M.M."/>
            <person name="Alexander N.J."/>
            <person name="Busman M."/>
            <person name="Gutierrez S."/>
        </authorList>
    </citation>
    <scope>NUCLEOTIDE SEQUENCE [LARGE SCALE GENOMIC DNA]</scope>
    <source>
        <strain evidence="1 2">NRRL 13405</strain>
    </source>
</reference>
<dbReference type="EMBL" id="PXXK01000261">
    <property type="protein sequence ID" value="RFN47296.1"/>
    <property type="molecule type" value="Genomic_DNA"/>
</dbReference>
<proteinExistence type="predicted"/>
<evidence type="ECO:0000313" key="2">
    <source>
        <dbReference type="Proteomes" id="UP000265631"/>
    </source>
</evidence>
<comment type="caution">
    <text evidence="1">The sequence shown here is derived from an EMBL/GenBank/DDBJ whole genome shotgun (WGS) entry which is preliminary data.</text>
</comment>